<name>A0A131ZAM7_RHIAP</name>
<dbReference type="EMBL" id="GEDV01001031">
    <property type="protein sequence ID" value="JAP87526.1"/>
    <property type="molecule type" value="Transcribed_RNA"/>
</dbReference>
<organism evidence="1">
    <name type="scientific">Rhipicephalus appendiculatus</name>
    <name type="common">Brown ear tick</name>
    <dbReference type="NCBI Taxonomy" id="34631"/>
    <lineage>
        <taxon>Eukaryota</taxon>
        <taxon>Metazoa</taxon>
        <taxon>Ecdysozoa</taxon>
        <taxon>Arthropoda</taxon>
        <taxon>Chelicerata</taxon>
        <taxon>Arachnida</taxon>
        <taxon>Acari</taxon>
        <taxon>Parasitiformes</taxon>
        <taxon>Ixodida</taxon>
        <taxon>Ixodoidea</taxon>
        <taxon>Ixodidae</taxon>
        <taxon>Rhipicephalinae</taxon>
        <taxon>Rhipicephalus</taxon>
        <taxon>Rhipicephalus</taxon>
    </lineage>
</organism>
<evidence type="ECO:0000313" key="1">
    <source>
        <dbReference type="EMBL" id="JAP87526.1"/>
    </source>
</evidence>
<dbReference type="AlphaFoldDB" id="A0A131ZAM7"/>
<feature type="non-terminal residue" evidence="1">
    <location>
        <position position="1"/>
    </location>
</feature>
<proteinExistence type="predicted"/>
<protein>
    <submittedName>
        <fullName evidence="1">Tick transposon</fullName>
    </submittedName>
</protein>
<reference evidence="1" key="1">
    <citation type="journal article" date="2016" name="Ticks Tick Borne Dis.">
        <title>De novo assembly and annotation of the salivary gland transcriptome of Rhipicephalus appendiculatus male and female ticks during blood feeding.</title>
        <authorList>
            <person name="de Castro M.H."/>
            <person name="de Klerk D."/>
            <person name="Pienaar R."/>
            <person name="Latif A.A."/>
            <person name="Rees D.J."/>
            <person name="Mans B.J."/>
        </authorList>
    </citation>
    <scope>NUCLEOTIDE SEQUENCE</scope>
    <source>
        <tissue evidence="1">Salivary glands</tissue>
    </source>
</reference>
<accession>A0A131ZAM7</accession>
<sequence length="292" mass="33185">QLAQQQVLLQYISSTVGLSCYPLNFGSLTDGLVRNIIEATCQARKCAFCIRKGITPEEVSALFGSVQPSWRHVKRVCNILKAELWRQVRLFQDWLRVVHYNLFPQWLAAQYLPRLRQHVGELTEVRWKQVLNPLLKLCGKQRREERRRIVVLEDAYIPADVERWLQKGPKFAVPPSMSAHELVGLNRDVSAKANQDRDRCLQDGMDCLSKCAPQALGRPKDKGLDNVVSYFKDKKLKLMLADKEGCFVVLPEGAFNEKALAAINKNFRAVEKGGTRVKSKFVGFCKNAGLQC</sequence>